<dbReference type="Proteomes" id="UP001152795">
    <property type="component" value="Unassembled WGS sequence"/>
</dbReference>
<dbReference type="InterPro" id="IPR036259">
    <property type="entry name" value="MFS_trans_sf"/>
</dbReference>
<accession>A0A7D9EG32</accession>
<keyword evidence="2" id="KW-1185">Reference proteome</keyword>
<dbReference type="Gene3D" id="1.20.1250.20">
    <property type="entry name" value="MFS general substrate transporter like domains"/>
    <property type="match status" value="1"/>
</dbReference>
<evidence type="ECO:0000313" key="1">
    <source>
        <dbReference type="EMBL" id="CAB4009205.1"/>
    </source>
</evidence>
<proteinExistence type="predicted"/>
<organism evidence="1 2">
    <name type="scientific">Paramuricea clavata</name>
    <name type="common">Red gorgonian</name>
    <name type="synonym">Violescent sea-whip</name>
    <dbReference type="NCBI Taxonomy" id="317549"/>
    <lineage>
        <taxon>Eukaryota</taxon>
        <taxon>Metazoa</taxon>
        <taxon>Cnidaria</taxon>
        <taxon>Anthozoa</taxon>
        <taxon>Octocorallia</taxon>
        <taxon>Malacalcyonacea</taxon>
        <taxon>Plexauridae</taxon>
        <taxon>Paramuricea</taxon>
    </lineage>
</organism>
<dbReference type="EMBL" id="CACRXK020006376">
    <property type="protein sequence ID" value="CAB4009205.1"/>
    <property type="molecule type" value="Genomic_DNA"/>
</dbReference>
<protein>
    <submittedName>
        <fullName evidence="1">Uncharacterized protein</fullName>
    </submittedName>
</protein>
<name>A0A7D9EG32_PARCT</name>
<sequence>MIPSDQSKKASTNTIFRIIMAIFAKFFITNAYSSSAVWAAELFPTFIRSMALSFGSVASIVGSICASYAIWLASFVAMFLQETNGQPTLETILDMEPKLVPTSNENGKDDCILEEKL</sequence>
<reference evidence="1" key="1">
    <citation type="submission" date="2020-04" db="EMBL/GenBank/DDBJ databases">
        <authorList>
            <person name="Alioto T."/>
            <person name="Alioto T."/>
            <person name="Gomez Garrido J."/>
        </authorList>
    </citation>
    <scope>NUCLEOTIDE SEQUENCE</scope>
    <source>
        <strain evidence="1">A484AB</strain>
    </source>
</reference>
<dbReference type="AlphaFoldDB" id="A0A7D9EG32"/>
<dbReference type="SUPFAM" id="SSF103473">
    <property type="entry name" value="MFS general substrate transporter"/>
    <property type="match status" value="1"/>
</dbReference>
<comment type="caution">
    <text evidence="1">The sequence shown here is derived from an EMBL/GenBank/DDBJ whole genome shotgun (WGS) entry which is preliminary data.</text>
</comment>
<evidence type="ECO:0000313" key="2">
    <source>
        <dbReference type="Proteomes" id="UP001152795"/>
    </source>
</evidence>
<gene>
    <name evidence="1" type="ORF">PACLA_8A078810</name>
</gene>
<dbReference type="OrthoDB" id="3936150at2759"/>